<dbReference type="SMART" id="SM00642">
    <property type="entry name" value="Aamy"/>
    <property type="match status" value="1"/>
</dbReference>
<dbReference type="SUPFAM" id="SSF51011">
    <property type="entry name" value="Glycosyl hydrolase domain"/>
    <property type="match status" value="1"/>
</dbReference>
<keyword evidence="2 5" id="KW-0326">Glycosidase</keyword>
<dbReference type="GO" id="GO:0016798">
    <property type="term" value="F:hydrolase activity, acting on glycosyl bonds"/>
    <property type="evidence" value="ECO:0007669"/>
    <property type="project" value="UniProtKB-KW"/>
</dbReference>
<dbReference type="Gene3D" id="3.20.20.80">
    <property type="entry name" value="Glycosidases"/>
    <property type="match status" value="1"/>
</dbReference>
<dbReference type="CDD" id="cd11338">
    <property type="entry name" value="AmyAc_CMD"/>
    <property type="match status" value="1"/>
</dbReference>
<proteinExistence type="predicted"/>
<gene>
    <name evidence="5" type="ORF">SAMN05443144_101323</name>
</gene>
<evidence type="ECO:0000256" key="3">
    <source>
        <dbReference type="SAM" id="MobiDB-lite"/>
    </source>
</evidence>
<name>A0A1M4TLE3_9BACT</name>
<reference evidence="5 6" key="1">
    <citation type="submission" date="2016-11" db="EMBL/GenBank/DDBJ databases">
        <authorList>
            <person name="Jaros S."/>
            <person name="Januszkiewicz K."/>
            <person name="Wedrychowicz H."/>
        </authorList>
    </citation>
    <scope>NUCLEOTIDE SEQUENCE [LARGE SCALE GENOMIC DNA]</scope>
    <source>
        <strain evidence="5 6">DSM 21986</strain>
    </source>
</reference>
<evidence type="ECO:0000256" key="2">
    <source>
        <dbReference type="ARBA" id="ARBA00023295"/>
    </source>
</evidence>
<sequence length="597" mass="69413">MLTEQVDTPTEEIGGDRADRSYQTPEWAKHVIWYQIFPERFRNGDPSNDPVADRVSGPPGWEIRPWISDWYDRTDWEKSLGDRFQDGVYHRRYGGDLQGIIDKLGYLQELGVGAIYLNPVFDAVSLHKYDTSCYHHVDRFFGPDPEGDVRIMEEEDPLDPETWQWTSADRLFLKLIKKVHGRGMKIIIDGVFNHTGTDFWAFRDLAENQENSPFSDWYAVKSFKSTDGNDAEFDYAGWWGHKELPEWKEVENTLIQPVRQHIFDITRRWMDPDSDGDPSDGVDGWRLDVPEEVGKEFWREWNALVRDINPQAYTVGEIWSDKSKEWVSGDLFNAAMNYPFAKAVQKYMIDRALSPSEFLTLLKKGRRSFPGEASFVMQNLMDSHDTPRLASMIVNPGREYNEDGRPEMGFDVRKPDPGERRIQKLIALFQYTYVGAPMIYYGTEAGMWGAGDPDDRKPMVWPEFNYEPEKKHPMNKERPADDNNFDPNLFKWYQKLGEIRNEHLSLQTGTFQPLNIDDDKNTFAFARILNQQKFAIIALNRSDQSQNMRIPLGDVEIPEKKHLENLLTDTRVEIEREHVEINLPPVSGVVLSPEQDR</sequence>
<keyword evidence="6" id="KW-1185">Reference proteome</keyword>
<feature type="region of interest" description="Disordered" evidence="3">
    <location>
        <begin position="1"/>
        <end position="20"/>
    </location>
</feature>
<dbReference type="InterPro" id="IPR013780">
    <property type="entry name" value="Glyco_hydro_b"/>
</dbReference>
<dbReference type="GO" id="GO:0005975">
    <property type="term" value="P:carbohydrate metabolic process"/>
    <property type="evidence" value="ECO:0007669"/>
    <property type="project" value="InterPro"/>
</dbReference>
<dbReference type="PANTHER" id="PTHR10357:SF210">
    <property type="entry name" value="MALTODEXTRIN GLUCOSIDASE"/>
    <property type="match status" value="1"/>
</dbReference>
<dbReference type="InterPro" id="IPR006047">
    <property type="entry name" value="GH13_cat_dom"/>
</dbReference>
<dbReference type="STRING" id="1194090.SAMN05443144_101323"/>
<evidence type="ECO:0000256" key="1">
    <source>
        <dbReference type="ARBA" id="ARBA00022801"/>
    </source>
</evidence>
<keyword evidence="1" id="KW-0378">Hydrolase</keyword>
<dbReference type="InterPro" id="IPR017853">
    <property type="entry name" value="GH"/>
</dbReference>
<dbReference type="Proteomes" id="UP000184041">
    <property type="component" value="Unassembled WGS sequence"/>
</dbReference>
<dbReference type="SUPFAM" id="SSF51445">
    <property type="entry name" value="(Trans)glycosidases"/>
    <property type="match status" value="1"/>
</dbReference>
<dbReference type="EMBL" id="FQUS01000001">
    <property type="protein sequence ID" value="SHE45225.1"/>
    <property type="molecule type" value="Genomic_DNA"/>
</dbReference>
<evidence type="ECO:0000259" key="4">
    <source>
        <dbReference type="SMART" id="SM00642"/>
    </source>
</evidence>
<evidence type="ECO:0000313" key="5">
    <source>
        <dbReference type="EMBL" id="SHE45225.1"/>
    </source>
</evidence>
<dbReference type="PANTHER" id="PTHR10357">
    <property type="entry name" value="ALPHA-AMYLASE FAMILY MEMBER"/>
    <property type="match status" value="1"/>
</dbReference>
<evidence type="ECO:0000313" key="6">
    <source>
        <dbReference type="Proteomes" id="UP000184041"/>
    </source>
</evidence>
<feature type="domain" description="Glycosyl hydrolase family 13 catalytic" evidence="4">
    <location>
        <begin position="35"/>
        <end position="500"/>
    </location>
</feature>
<dbReference type="AlphaFoldDB" id="A0A1M4TLE3"/>
<dbReference type="Pfam" id="PF00128">
    <property type="entry name" value="Alpha-amylase"/>
    <property type="match status" value="2"/>
</dbReference>
<dbReference type="OrthoDB" id="9806009at2"/>
<organism evidence="5 6">
    <name type="scientific">Fodinibius roseus</name>
    <dbReference type="NCBI Taxonomy" id="1194090"/>
    <lineage>
        <taxon>Bacteria</taxon>
        <taxon>Pseudomonadati</taxon>
        <taxon>Balneolota</taxon>
        <taxon>Balneolia</taxon>
        <taxon>Balneolales</taxon>
        <taxon>Balneolaceae</taxon>
        <taxon>Fodinibius</taxon>
    </lineage>
</organism>
<protein>
    <submittedName>
        <fullName evidence="5">Glycosidase</fullName>
    </submittedName>
</protein>
<accession>A0A1M4TLE3</accession>
<dbReference type="Gene3D" id="2.60.40.1180">
    <property type="entry name" value="Golgi alpha-mannosidase II"/>
    <property type="match status" value="1"/>
</dbReference>
<dbReference type="RefSeq" id="WP_073059053.1">
    <property type="nucleotide sequence ID" value="NZ_FQUS01000001.1"/>
</dbReference>